<evidence type="ECO:0000313" key="2">
    <source>
        <dbReference type="EMBL" id="JAT54852.1"/>
    </source>
</evidence>
<feature type="compositionally biased region" description="Low complexity" evidence="1">
    <location>
        <begin position="48"/>
        <end position="70"/>
    </location>
</feature>
<feature type="region of interest" description="Disordered" evidence="1">
    <location>
        <begin position="24"/>
        <end position="101"/>
    </location>
</feature>
<proteinExistence type="predicted"/>
<protein>
    <submittedName>
        <fullName evidence="2">Selenoprotein H</fullName>
    </submittedName>
</protein>
<dbReference type="PANTHER" id="PTHR33638">
    <property type="entry name" value="SELENOPROTEIN H"/>
    <property type="match status" value="1"/>
</dbReference>
<gene>
    <name evidence="2" type="primary">Selh</name>
    <name evidence="2" type="ORF">g.22815</name>
</gene>
<name>A0A1D1YJP8_9ARAE</name>
<dbReference type="PANTHER" id="PTHR33638:SF1">
    <property type="entry name" value="SELENOPROTEIN H"/>
    <property type="match status" value="1"/>
</dbReference>
<reference evidence="2" key="1">
    <citation type="submission" date="2015-07" db="EMBL/GenBank/DDBJ databases">
        <title>Transcriptome Assembly of Anthurium amnicola.</title>
        <authorList>
            <person name="Suzuki J."/>
        </authorList>
    </citation>
    <scope>NUCLEOTIDE SEQUENCE</scope>
</reference>
<dbReference type="InterPro" id="IPR052674">
    <property type="entry name" value="SelWTH-like"/>
</dbReference>
<sequence length="191" mass="20174">MSLLFIGSFLSVFDTFHRRLSGGATRRVMATKKRKAEAKPSPSPSPALSPRRTRSYSSSAAAAGAAAAPPAKKPKSTGGKPKGKAKAPGSPAPASAAAGTGGDTAKTVIVEACKQCQQFTKRAMMVKDGLESGVPGITVIVNPEKPRRGCFEIREADGETFVSLLNMIRPYKPMRELDMDALISDIIKKVK</sequence>
<evidence type="ECO:0000256" key="1">
    <source>
        <dbReference type="SAM" id="MobiDB-lite"/>
    </source>
</evidence>
<dbReference type="GO" id="GO:0005794">
    <property type="term" value="C:Golgi apparatus"/>
    <property type="evidence" value="ECO:0007669"/>
    <property type="project" value="TreeGrafter"/>
</dbReference>
<dbReference type="EMBL" id="GDJX01013084">
    <property type="protein sequence ID" value="JAT54852.1"/>
    <property type="molecule type" value="Transcribed_RNA"/>
</dbReference>
<accession>A0A1D1YJP8</accession>
<organism evidence="2">
    <name type="scientific">Anthurium amnicola</name>
    <dbReference type="NCBI Taxonomy" id="1678845"/>
    <lineage>
        <taxon>Eukaryota</taxon>
        <taxon>Viridiplantae</taxon>
        <taxon>Streptophyta</taxon>
        <taxon>Embryophyta</taxon>
        <taxon>Tracheophyta</taxon>
        <taxon>Spermatophyta</taxon>
        <taxon>Magnoliopsida</taxon>
        <taxon>Liliopsida</taxon>
        <taxon>Araceae</taxon>
        <taxon>Pothoideae</taxon>
        <taxon>Potheae</taxon>
        <taxon>Anthurium</taxon>
    </lineage>
</organism>
<feature type="compositionally biased region" description="Low complexity" evidence="1">
    <location>
        <begin position="86"/>
        <end position="101"/>
    </location>
</feature>
<dbReference type="AlphaFoldDB" id="A0A1D1YJP8"/>